<evidence type="ECO:0000256" key="4">
    <source>
        <dbReference type="ARBA" id="ARBA00022801"/>
    </source>
</evidence>
<dbReference type="eggNOG" id="COG0339">
    <property type="taxonomic scope" value="Bacteria"/>
</dbReference>
<evidence type="ECO:0000259" key="8">
    <source>
        <dbReference type="Pfam" id="PF01432"/>
    </source>
</evidence>
<dbReference type="Pfam" id="PF01432">
    <property type="entry name" value="Peptidase_M3"/>
    <property type="match status" value="1"/>
</dbReference>
<gene>
    <name evidence="9" type="ORF">LK03_06495</name>
</gene>
<reference evidence="9 10" key="1">
    <citation type="submission" date="2014-09" db="EMBL/GenBank/DDBJ databases">
        <authorList>
            <person name="Chan K.-G."/>
        </authorList>
    </citation>
    <scope>NUCLEOTIDE SEQUENCE [LARGE SCALE GENOMIC DNA]</scope>
    <source>
        <strain evidence="9 10">ND07</strain>
    </source>
</reference>
<keyword evidence="6 7" id="KW-0482">Metalloprotease</keyword>
<evidence type="ECO:0000256" key="6">
    <source>
        <dbReference type="ARBA" id="ARBA00023049"/>
    </source>
</evidence>
<dbReference type="Gene3D" id="1.10.1370.10">
    <property type="entry name" value="Neurolysin, domain 3"/>
    <property type="match status" value="1"/>
</dbReference>
<evidence type="ECO:0000256" key="5">
    <source>
        <dbReference type="ARBA" id="ARBA00022833"/>
    </source>
</evidence>
<dbReference type="AlphaFoldDB" id="A0A089WP68"/>
<dbReference type="EMBL" id="CP009455">
    <property type="protein sequence ID" value="AIR88939.1"/>
    <property type="molecule type" value="Genomic_DNA"/>
</dbReference>
<dbReference type="PANTHER" id="PTHR11804:SF84">
    <property type="entry name" value="SACCHAROLYSIN"/>
    <property type="match status" value="1"/>
</dbReference>
<dbReference type="InterPro" id="IPR045090">
    <property type="entry name" value="Pept_M3A_M3B"/>
</dbReference>
<dbReference type="Proteomes" id="UP000029493">
    <property type="component" value="Chromosome"/>
</dbReference>
<name>A0A089WP68_9PSED</name>
<keyword evidence="3 7" id="KW-0479">Metal-binding</keyword>
<dbReference type="GO" id="GO:0046872">
    <property type="term" value="F:metal ion binding"/>
    <property type="evidence" value="ECO:0007669"/>
    <property type="project" value="UniProtKB-UniRule"/>
</dbReference>
<organism evidence="9 10">
    <name type="scientific">Pseudomonas cremoricolorata</name>
    <dbReference type="NCBI Taxonomy" id="157783"/>
    <lineage>
        <taxon>Bacteria</taxon>
        <taxon>Pseudomonadati</taxon>
        <taxon>Pseudomonadota</taxon>
        <taxon>Gammaproteobacteria</taxon>
        <taxon>Pseudomonadales</taxon>
        <taxon>Pseudomonadaceae</taxon>
        <taxon>Pseudomonas</taxon>
    </lineage>
</organism>
<proteinExistence type="inferred from homology"/>
<evidence type="ECO:0000256" key="7">
    <source>
        <dbReference type="RuleBase" id="RU003435"/>
    </source>
</evidence>
<sequence>MFDYPSLDPYAVQQAFAERCVAQRSALAALLAEHSQVPAWSTLVAAVEALDRQVQDLFHSLVPLAYEGEQWAVSVDNCYQQLRDWELHKYQSAELYQAYLVIDGAVLEPAQRVLLARILEDFQRNGAALAPLQRQQLQQTDRAIAALEQQFLTNLDNARDAWSLLLDDNARLAGVPEAEQARLAARAQARGDSGWLIELNDTTVETLLCWADERDLREQVYRAQHTLACDLGTDPQLDNGPVLVALLRLRHERAQLLGAEDALALSLRNKDAKGQAEVEAFLTTLLDDNRPRVQADLEALQAEAVRQGLDELQPWDVAYLSRCLNSAEDDQLDARLRQGFPLESALEGLYALYERLFGLTLTPIETAAWQPDVQALQVSEAGVVLGHIYLDAYERPGKAAWPYSYPMRARHVLAQGSASLPLALISCSFERPLAGTSAYLTHLDLCKLFHEFGHAVHQVLAANDQRRLNRIDVATLGADHVEFVGTVLEQWCWSAHTLQQLHRPQAGEPKASLEDLEQWLASKRRWQAVDEARRLRRAWFDVHAHSGSAARQDVRALAVAANQAAGLPETFAHERFAESFDYLVTGYDAGYYCYAWAQAHAIDAFTRFEQAPADEAGMGRELRQEILSQGAVRSMTASFEAFMGRPLSLQAYAARRGTA</sequence>
<dbReference type="STRING" id="157783.LK03_06495"/>
<comment type="cofactor">
    <cofactor evidence="7">
        <name>Zn(2+)</name>
        <dbReference type="ChEBI" id="CHEBI:29105"/>
    </cofactor>
    <text evidence="7">Binds 1 zinc ion.</text>
</comment>
<keyword evidence="2 7" id="KW-0645">Protease</keyword>
<dbReference type="GO" id="GO:0004222">
    <property type="term" value="F:metalloendopeptidase activity"/>
    <property type="evidence" value="ECO:0007669"/>
    <property type="project" value="InterPro"/>
</dbReference>
<evidence type="ECO:0000256" key="2">
    <source>
        <dbReference type="ARBA" id="ARBA00022670"/>
    </source>
</evidence>
<dbReference type="SUPFAM" id="SSF55486">
    <property type="entry name" value="Metalloproteases ('zincins'), catalytic domain"/>
    <property type="match status" value="1"/>
</dbReference>
<evidence type="ECO:0000256" key="1">
    <source>
        <dbReference type="ARBA" id="ARBA00006040"/>
    </source>
</evidence>
<dbReference type="InterPro" id="IPR024077">
    <property type="entry name" value="Neurolysin/TOP_dom2"/>
</dbReference>
<dbReference type="GO" id="GO:0006508">
    <property type="term" value="P:proteolysis"/>
    <property type="evidence" value="ECO:0007669"/>
    <property type="project" value="UniProtKB-KW"/>
</dbReference>
<dbReference type="OrthoDB" id="9773538at2"/>
<dbReference type="InterPro" id="IPR024079">
    <property type="entry name" value="MetalloPept_cat_dom_sf"/>
</dbReference>
<accession>A0A089WP68</accession>
<dbReference type="KEGG" id="psw:LK03_06495"/>
<keyword evidence="10" id="KW-1185">Reference proteome</keyword>
<evidence type="ECO:0000313" key="9">
    <source>
        <dbReference type="EMBL" id="AIR88939.1"/>
    </source>
</evidence>
<dbReference type="Gene3D" id="3.40.390.10">
    <property type="entry name" value="Collagenase (Catalytic Domain)"/>
    <property type="match status" value="1"/>
</dbReference>
<protein>
    <submittedName>
        <fullName evidence="9">Oligopeptidase A</fullName>
    </submittedName>
</protein>
<comment type="similarity">
    <text evidence="1 7">Belongs to the peptidase M3 family.</text>
</comment>
<keyword evidence="4 7" id="KW-0378">Hydrolase</keyword>
<evidence type="ECO:0000256" key="3">
    <source>
        <dbReference type="ARBA" id="ARBA00022723"/>
    </source>
</evidence>
<dbReference type="PANTHER" id="PTHR11804">
    <property type="entry name" value="PROTEASE M3 THIMET OLIGOPEPTIDASE-RELATED"/>
    <property type="match status" value="1"/>
</dbReference>
<keyword evidence="5 7" id="KW-0862">Zinc</keyword>
<feature type="domain" description="Peptidase M3A/M3B catalytic" evidence="8">
    <location>
        <begin position="211"/>
        <end position="655"/>
    </location>
</feature>
<dbReference type="GO" id="GO:0006518">
    <property type="term" value="P:peptide metabolic process"/>
    <property type="evidence" value="ECO:0007669"/>
    <property type="project" value="TreeGrafter"/>
</dbReference>
<dbReference type="InterPro" id="IPR001567">
    <property type="entry name" value="Pept_M3A_M3B_dom"/>
</dbReference>
<evidence type="ECO:0000313" key="10">
    <source>
        <dbReference type="Proteomes" id="UP000029493"/>
    </source>
</evidence>